<gene>
    <name evidence="2" type="primary">avs1b</name>
    <name evidence="2" type="ORF">VZ068_14445</name>
</gene>
<dbReference type="RefSeq" id="WP_349655682.1">
    <property type="nucleotide sequence ID" value="NZ_CP144460.1"/>
</dbReference>
<proteinExistence type="predicted"/>
<organism evidence="2">
    <name type="scientific">Xanthomonas sp. 10-10</name>
    <dbReference type="NCBI Taxonomy" id="3115848"/>
    <lineage>
        <taxon>Bacteria</taxon>
        <taxon>Pseudomonadati</taxon>
        <taxon>Pseudomonadota</taxon>
        <taxon>Gammaproteobacteria</taxon>
        <taxon>Lysobacterales</taxon>
        <taxon>Lysobacteraceae</taxon>
        <taxon>Xanthomonas</taxon>
    </lineage>
</organism>
<reference evidence="2" key="1">
    <citation type="submission" date="2024-02" db="EMBL/GenBank/DDBJ databases">
        <title>Complete genome sequence of Xanthomonas sp. 10-10.</title>
        <authorList>
            <person name="Biessy A."/>
            <person name="Ciotola M."/>
            <person name="Cadieux M."/>
            <person name="Soufiane B."/>
            <person name="Laforest M."/>
            <person name="Filion M."/>
        </authorList>
    </citation>
    <scope>NUCLEOTIDE SEQUENCE</scope>
    <source>
        <strain evidence="2">10-10</strain>
    </source>
</reference>
<sequence length="1945" mass="214182">MIEEEIKDASCQVLADKKSGTGWLISPSHVLTALHTIEGADGGLCGHVTVRFYGGGATRDFEATVLAADGDLDVCLLGLPEALGYRPIALSANPVRPGMCWHAFGYPAVKLDVGHLAQGTVQQVLAVPVQGIDLDLTVDPETVLSGYEGLSGAALIVDDVCQGIIRIRVDNTLGAVGTARFRAFLESHGVISSSEVDAPDVDLPKGVARRNFDEKFTDCLREGGSGYVLLEGTHGIGKSTYCQTFDPNGGGIDVLGVYAFTDRARFSTPAHQAQPEIFFDWLNSLRSAKSTGRPARLTELSYPQLIEHTARALQELADGCVRSGMRGVLFIDGLNEADRLGGEALQRFIGLLPRVLPTGLKVVLTGVGLDALSGKLGDIARGAVRLTLPALDDQAQVEICRSTLEGDRATPALIDLLCERALGHPLYLRYLIDLVNGGISDEELRTLPAFSGAIEDYYETIWARLIQDNDVVNLLAIIARLRWSVPTSALMPLLNMGERAVYVSTLARIRHLLSRAEETEIYHPSFSEFVVHKTSVSGNWVQGRLADFCTDTASGDYGVLNRIYHGLLGERDVRREALNACDQTWVDHAVLLEAEPDVLLTDIDDALTIATAEGKAIDIVRLLLLSQRLGFRYNTLFAQSAELVAQALISLGKTKQALRHILRYRTLIVDPQEAFAVAQSMIAAKQYDDAGKILETVERALTEAFTPEDMTWNQFTFLMKLRTHLYVLVEEAGSDPPTIELLKYARRVVMNPGNGLPVDQQQEIMQAIIGDMLGAAFCLRGSYKSIAKIPIPDGVPPHFQATSLIAILLHAKLYSDTYGIELQEAPVQLLLSDIEEKLDGSLPVDDRTFFVVDALIEVGAAPELVMRYAGEMLIAVADIPLFTKNRALADEKAFDDAYRRQRASYFLSQQLVWPVAQLPDSDNWEVRLVTLARSVACHDGCARRAYALNDAVAVNAIREDIEVNLLPAFEFTLKSRIRWDESYFMPEHVIPWLYQHLVRLYIDCFGGSADALFALLKRGFGEQLGLYNEGFRRALEGLIGPIISADKLGGLEDTVFDAVVAWRDYTLKNVENRHELVPELLKIVSLLARIGAPEEALRTYRSVLGVSMGPGWYKEDQLSLMSETLAALSLGTAVDTVVLAQIAANLERATGEMTFRRYVRADKGSFIGELCRRGLSAGAVRYFQHQSCGTNQQLFDQVAESDLDRVSPFVGMRFPGGSLEEQAALLQFVKHVDVSLGWRIRWALLESYLQGDDRYLDGWGLAYANIINRLVDHPLDLAWASNRIKMLSLSMSRERAWLLLQALMSRLEPAALTALGSLFEKIEGDLSEDQVDRISSNFGVRRRRLNGLRTDLDKQVTQVTKPSVDVGEPESGDEDGIWMPGTFGRRSALQEAERALEASRKHLKRRNSAEAIACSLEALRALQRGEWSVWDHLHSAGEADRILKSLIPDGDALARAYGDLAIEERHTQRWQIASRLIQLASSGLDAQAQADMLDVAIDHVGLLVGAASTNPFTYIGNEAHDEDTPPALELLLWTLDHPSWERRDSAASMLLWLLRTEDTWIQPVVRLMVSRDPRYRADVATGALDVLSKENPLGLWSRIVPYLEMDALPDQVAHVSRYAALIRVADRAGRQGDGSAAKLARALEARLPISDSSDAVHASPPPPTYLPSNLFGVWKGLSEIGMLDSTSVKRFAAALATACLPLSIEDCHALELSVSQGFRERIGLLDRWECKVRHALCVAIFPDLSLDALRVADAILRTCNPESLVEPPAELRPTSRLIEALIARDEDAYQPSDHDFVYLHMQCMAEIDKKLVHVELIPELIAPGSKRPGPVSDPAFLSTEIPDFQDSNATDVCGRVRPIAATFGSLTPAIVTPQFLALIGADPSACVRHHWRDGSTATVMSPVQSRVFEHALLAVRRAAFDLPSGWRLAWSLHVSGKYQTTLNKY</sequence>
<dbReference type="Pfam" id="PF13365">
    <property type="entry name" value="Trypsin_2"/>
    <property type="match status" value="1"/>
</dbReference>
<dbReference type="InterPro" id="IPR009003">
    <property type="entry name" value="Peptidase_S1_PA"/>
</dbReference>
<dbReference type="SUPFAM" id="SSF50494">
    <property type="entry name" value="Trypsin-like serine proteases"/>
    <property type="match status" value="1"/>
</dbReference>
<keyword evidence="2" id="KW-0378">Hydrolase</keyword>
<feature type="compositionally biased region" description="Acidic residues" evidence="1">
    <location>
        <begin position="1367"/>
        <end position="1376"/>
    </location>
</feature>
<accession>A0AAU7P4R0</accession>
<dbReference type="Gene3D" id="2.40.10.120">
    <property type="match status" value="1"/>
</dbReference>
<dbReference type="InterPro" id="IPR027417">
    <property type="entry name" value="P-loop_NTPase"/>
</dbReference>
<dbReference type="NCBIfam" id="NF041810">
    <property type="entry name" value="Avs1b"/>
    <property type="match status" value="1"/>
</dbReference>
<name>A0AAU7P4R0_9XANT</name>
<dbReference type="SUPFAM" id="SSF52540">
    <property type="entry name" value="P-loop containing nucleoside triphosphate hydrolases"/>
    <property type="match status" value="1"/>
</dbReference>
<dbReference type="EMBL" id="CP144460">
    <property type="protein sequence ID" value="XBS36671.1"/>
    <property type="molecule type" value="Genomic_DNA"/>
</dbReference>
<evidence type="ECO:0000256" key="1">
    <source>
        <dbReference type="SAM" id="MobiDB-lite"/>
    </source>
</evidence>
<dbReference type="GO" id="GO:0006508">
    <property type="term" value="P:proteolysis"/>
    <property type="evidence" value="ECO:0007669"/>
    <property type="project" value="UniProtKB-KW"/>
</dbReference>
<dbReference type="GO" id="GO:0008233">
    <property type="term" value="F:peptidase activity"/>
    <property type="evidence" value="ECO:0007669"/>
    <property type="project" value="UniProtKB-KW"/>
</dbReference>
<feature type="region of interest" description="Disordered" evidence="1">
    <location>
        <begin position="1360"/>
        <end position="1379"/>
    </location>
</feature>
<protein>
    <submittedName>
        <fullName evidence="2">AVAST type 1 anti-phage system protease Avs1b</fullName>
    </submittedName>
</protein>
<keyword evidence="2" id="KW-0645">Protease</keyword>
<evidence type="ECO:0000313" key="2">
    <source>
        <dbReference type="EMBL" id="XBS36671.1"/>
    </source>
</evidence>